<evidence type="ECO:0000256" key="9">
    <source>
        <dbReference type="RuleBase" id="RU003956"/>
    </source>
</evidence>
<sequence length="213" mass="23111">MTPRQAWRVLRDGNDRFVTGESQHPSQGIEDRERLVGGQHPHVVLFGCADSRLAAEIIFDQGLGDMFVVRTAGHVIDSAVLGSLEYAVEVLEVPLIVLLGHDSCGAVKATLDALDDLQIPGGYIRDVVERVTPSILAGRSEGLSRVDEFEARHVVETGRLLMQRSRIIADRIATGKLAIVGLTYKLSDGRVNLESVYGDIGEKPSRSAQAETA</sequence>
<comment type="similarity">
    <text evidence="1 9">Belongs to the beta-class carbonic anhydrase family.</text>
</comment>
<dbReference type="PROSITE" id="PS00705">
    <property type="entry name" value="PROK_CO2_ANHYDRASE_2"/>
    <property type="match status" value="1"/>
</dbReference>
<comment type="function">
    <text evidence="9">Reversible hydration of carbon dioxide.</text>
</comment>
<proteinExistence type="inferred from homology"/>
<organism evidence="10 11">
    <name type="scientific">Gordonia namibiensis NBRC 108229</name>
    <dbReference type="NCBI Taxonomy" id="1208314"/>
    <lineage>
        <taxon>Bacteria</taxon>
        <taxon>Bacillati</taxon>
        <taxon>Actinomycetota</taxon>
        <taxon>Actinomycetes</taxon>
        <taxon>Mycobacteriales</taxon>
        <taxon>Gordoniaceae</taxon>
        <taxon>Gordonia</taxon>
    </lineage>
</organism>
<dbReference type="Pfam" id="PF00484">
    <property type="entry name" value="Pro_CA"/>
    <property type="match status" value="1"/>
</dbReference>
<comment type="function">
    <text evidence="6">Catalyzes the reversible hydration of carbon dioxide to form bicarbonate.</text>
</comment>
<evidence type="ECO:0000256" key="4">
    <source>
        <dbReference type="ARBA" id="ARBA00022833"/>
    </source>
</evidence>
<evidence type="ECO:0000313" key="10">
    <source>
        <dbReference type="EMBL" id="GAB99073.1"/>
    </source>
</evidence>
<evidence type="ECO:0000256" key="8">
    <source>
        <dbReference type="PIRSR" id="PIRSR601765-1"/>
    </source>
</evidence>
<evidence type="ECO:0000256" key="1">
    <source>
        <dbReference type="ARBA" id="ARBA00006217"/>
    </source>
</evidence>
<dbReference type="PROSITE" id="PS00704">
    <property type="entry name" value="PROK_CO2_ANHYDRASE_1"/>
    <property type="match status" value="1"/>
</dbReference>
<keyword evidence="3 8" id="KW-0479">Metal-binding</keyword>
<dbReference type="Gene3D" id="3.40.1050.10">
    <property type="entry name" value="Carbonic anhydrase"/>
    <property type="match status" value="1"/>
</dbReference>
<dbReference type="GO" id="GO:0004089">
    <property type="term" value="F:carbonate dehydratase activity"/>
    <property type="evidence" value="ECO:0007669"/>
    <property type="project" value="UniProtKB-UniRule"/>
</dbReference>
<protein>
    <recommendedName>
        <fullName evidence="2 9">Carbonic anhydrase</fullName>
        <ecNumber evidence="2 9">4.2.1.1</ecNumber>
    </recommendedName>
    <alternativeName>
        <fullName evidence="9">Carbonate dehydratase</fullName>
    </alternativeName>
</protein>
<dbReference type="FunFam" id="3.40.1050.10:FF:000006">
    <property type="entry name" value="Carbonic anhydrase"/>
    <property type="match status" value="1"/>
</dbReference>
<dbReference type="InterPro" id="IPR036874">
    <property type="entry name" value="Carbonic_anhydrase_sf"/>
</dbReference>
<accession>K6VS72</accession>
<comment type="catalytic activity">
    <reaction evidence="7 9">
        <text>hydrogencarbonate + H(+) = CO2 + H2O</text>
        <dbReference type="Rhea" id="RHEA:10748"/>
        <dbReference type="ChEBI" id="CHEBI:15377"/>
        <dbReference type="ChEBI" id="CHEBI:15378"/>
        <dbReference type="ChEBI" id="CHEBI:16526"/>
        <dbReference type="ChEBI" id="CHEBI:17544"/>
        <dbReference type="EC" id="4.2.1.1"/>
    </reaction>
</comment>
<feature type="binding site" evidence="8">
    <location>
        <position position="101"/>
    </location>
    <ligand>
        <name>Zn(2+)</name>
        <dbReference type="ChEBI" id="CHEBI:29105"/>
    </ligand>
</feature>
<dbReference type="CDD" id="cd03378">
    <property type="entry name" value="beta_CA_cladeC"/>
    <property type="match status" value="1"/>
</dbReference>
<comment type="cofactor">
    <cofactor evidence="8">
        <name>Zn(2+)</name>
        <dbReference type="ChEBI" id="CHEBI:29105"/>
    </cofactor>
    <text evidence="8">Binds 1 zinc ion per subunit.</text>
</comment>
<evidence type="ECO:0000313" key="11">
    <source>
        <dbReference type="Proteomes" id="UP000035058"/>
    </source>
</evidence>
<comment type="caution">
    <text evidence="10">The sequence shown here is derived from an EMBL/GenBank/DDBJ whole genome shotgun (WGS) entry which is preliminary data.</text>
</comment>
<dbReference type="PANTHER" id="PTHR11002:SF79">
    <property type="entry name" value="CARBONIC ANHYDRASE 2"/>
    <property type="match status" value="1"/>
</dbReference>
<feature type="binding site" evidence="8">
    <location>
        <position position="48"/>
    </location>
    <ligand>
        <name>Zn(2+)</name>
        <dbReference type="ChEBI" id="CHEBI:29105"/>
    </ligand>
</feature>
<dbReference type="Proteomes" id="UP000035058">
    <property type="component" value="Unassembled WGS sequence"/>
</dbReference>
<dbReference type="PANTHER" id="PTHR11002">
    <property type="entry name" value="CARBONIC ANHYDRASE"/>
    <property type="match status" value="1"/>
</dbReference>
<keyword evidence="4 8" id="KW-0862">Zinc</keyword>
<feature type="binding site" evidence="8">
    <location>
        <position position="50"/>
    </location>
    <ligand>
        <name>Zn(2+)</name>
        <dbReference type="ChEBI" id="CHEBI:29105"/>
    </ligand>
</feature>
<dbReference type="SUPFAM" id="SSF53056">
    <property type="entry name" value="beta-carbonic anhydrase, cab"/>
    <property type="match status" value="1"/>
</dbReference>
<dbReference type="GO" id="GO:0015976">
    <property type="term" value="P:carbon utilization"/>
    <property type="evidence" value="ECO:0007669"/>
    <property type="project" value="InterPro"/>
</dbReference>
<reference evidence="10 11" key="1">
    <citation type="submission" date="2012-08" db="EMBL/GenBank/DDBJ databases">
        <title>Whole genome shotgun sequence of Gordonia namibiensis NBRC 108229.</title>
        <authorList>
            <person name="Isaki-Nakamura S."/>
            <person name="Hosoyama A."/>
            <person name="Tsuchikane K."/>
            <person name="Katsumata H."/>
            <person name="Baba S."/>
            <person name="Yamazaki S."/>
            <person name="Fujita N."/>
        </authorList>
    </citation>
    <scope>NUCLEOTIDE SEQUENCE [LARGE SCALE GENOMIC DNA]</scope>
    <source>
        <strain evidence="10 11">NBRC 108229</strain>
    </source>
</reference>
<dbReference type="AlphaFoldDB" id="K6VS72"/>
<keyword evidence="11" id="KW-1185">Reference proteome</keyword>
<gene>
    <name evidence="10" type="ORF">GONAM_06_01830</name>
</gene>
<dbReference type="GO" id="GO:0008270">
    <property type="term" value="F:zinc ion binding"/>
    <property type="evidence" value="ECO:0007669"/>
    <property type="project" value="UniProtKB-UniRule"/>
</dbReference>
<evidence type="ECO:0000256" key="5">
    <source>
        <dbReference type="ARBA" id="ARBA00023239"/>
    </source>
</evidence>
<evidence type="ECO:0000256" key="6">
    <source>
        <dbReference type="ARBA" id="ARBA00024993"/>
    </source>
</evidence>
<dbReference type="SMART" id="SM00947">
    <property type="entry name" value="Pro_CA"/>
    <property type="match status" value="1"/>
</dbReference>
<evidence type="ECO:0000256" key="7">
    <source>
        <dbReference type="ARBA" id="ARBA00048348"/>
    </source>
</evidence>
<dbReference type="EMBL" id="BAHE01000006">
    <property type="protein sequence ID" value="GAB99073.1"/>
    <property type="molecule type" value="Genomic_DNA"/>
</dbReference>
<dbReference type="EC" id="4.2.1.1" evidence="2 9"/>
<dbReference type="InterPro" id="IPR015892">
    <property type="entry name" value="Carbonic_anhydrase_CS"/>
</dbReference>
<feature type="binding site" evidence="8">
    <location>
        <position position="104"/>
    </location>
    <ligand>
        <name>Zn(2+)</name>
        <dbReference type="ChEBI" id="CHEBI:29105"/>
    </ligand>
</feature>
<evidence type="ECO:0000256" key="2">
    <source>
        <dbReference type="ARBA" id="ARBA00012925"/>
    </source>
</evidence>
<keyword evidence="5 9" id="KW-0456">Lyase</keyword>
<evidence type="ECO:0000256" key="3">
    <source>
        <dbReference type="ARBA" id="ARBA00022723"/>
    </source>
</evidence>
<name>K6VS72_9ACTN</name>
<dbReference type="InterPro" id="IPR001765">
    <property type="entry name" value="Carbonic_anhydrase"/>
</dbReference>